<name>A0A218XT17_PUNGR</name>
<sequence length="68" mass="7201">MDVVGGNSEAREYHILLTALHFVPDSSTGFPPSPVLELCRGRMAVVGGDSEARGGVDLSVFGLRELQS</sequence>
<gene>
    <name evidence="1" type="ORF">CDL15_Pgr019379</name>
</gene>
<organism evidence="1 2">
    <name type="scientific">Punica granatum</name>
    <name type="common">Pomegranate</name>
    <dbReference type="NCBI Taxonomy" id="22663"/>
    <lineage>
        <taxon>Eukaryota</taxon>
        <taxon>Viridiplantae</taxon>
        <taxon>Streptophyta</taxon>
        <taxon>Embryophyta</taxon>
        <taxon>Tracheophyta</taxon>
        <taxon>Spermatophyta</taxon>
        <taxon>Magnoliopsida</taxon>
        <taxon>eudicotyledons</taxon>
        <taxon>Gunneridae</taxon>
        <taxon>Pentapetalae</taxon>
        <taxon>rosids</taxon>
        <taxon>malvids</taxon>
        <taxon>Myrtales</taxon>
        <taxon>Lythraceae</taxon>
        <taxon>Punica</taxon>
    </lineage>
</organism>
<evidence type="ECO:0000313" key="1">
    <source>
        <dbReference type="EMBL" id="OWM87796.1"/>
    </source>
</evidence>
<dbReference type="Proteomes" id="UP000197138">
    <property type="component" value="Unassembled WGS sequence"/>
</dbReference>
<dbReference type="EMBL" id="MTKT01000805">
    <property type="protein sequence ID" value="OWM87796.1"/>
    <property type="molecule type" value="Genomic_DNA"/>
</dbReference>
<comment type="caution">
    <text evidence="1">The sequence shown here is derived from an EMBL/GenBank/DDBJ whole genome shotgun (WGS) entry which is preliminary data.</text>
</comment>
<evidence type="ECO:0000313" key="2">
    <source>
        <dbReference type="Proteomes" id="UP000197138"/>
    </source>
</evidence>
<proteinExistence type="predicted"/>
<reference evidence="2" key="1">
    <citation type="journal article" date="2017" name="Plant J.">
        <title>The pomegranate (Punica granatum L.) genome and the genomics of punicalagin biosynthesis.</title>
        <authorList>
            <person name="Qin G."/>
            <person name="Xu C."/>
            <person name="Ming R."/>
            <person name="Tang H."/>
            <person name="Guyot R."/>
            <person name="Kramer E.M."/>
            <person name="Hu Y."/>
            <person name="Yi X."/>
            <person name="Qi Y."/>
            <person name="Xu X."/>
            <person name="Gao Z."/>
            <person name="Pan H."/>
            <person name="Jian J."/>
            <person name="Tian Y."/>
            <person name="Yue Z."/>
            <person name="Xu Y."/>
        </authorList>
    </citation>
    <scope>NUCLEOTIDE SEQUENCE [LARGE SCALE GENOMIC DNA]</scope>
    <source>
        <strain evidence="2">cv. Dabenzi</strain>
    </source>
</reference>
<dbReference type="AlphaFoldDB" id="A0A218XT17"/>
<protein>
    <submittedName>
        <fullName evidence="1">Uncharacterized protein</fullName>
    </submittedName>
</protein>
<accession>A0A218XT17</accession>